<organism evidence="2 4">
    <name type="scientific">Paracoccus sediminis</name>
    <dbReference type="NCBI Taxonomy" id="1214787"/>
    <lineage>
        <taxon>Bacteria</taxon>
        <taxon>Pseudomonadati</taxon>
        <taxon>Pseudomonadota</taxon>
        <taxon>Alphaproteobacteria</taxon>
        <taxon>Rhodobacterales</taxon>
        <taxon>Paracoccaceae</taxon>
        <taxon>Paracoccus</taxon>
    </lineage>
</organism>
<dbReference type="AlphaFoldDB" id="A0A238VKV3"/>
<dbReference type="PIRSF" id="PIRSF033239">
    <property type="entry name" value="ExoD"/>
    <property type="match status" value="1"/>
</dbReference>
<sequence>MRENAAIQPLLDAAGNASDDETTSVRQIVQSLGENSLTPNLIFVALAVMSPLSGIPLFSSICGIAIALIAGQMLVGRDHLWLPSFVMSRRIDGSKLDRALKALRRPAGWLDRVTRPRLRLLVRGPVRKLTQALCMMCGLVMPFLEIVPFTSSFLGAVVSLLAFGMLARDGLFTALGLAVLGFLGGGIVWFLR</sequence>
<keyword evidence="5" id="KW-1185">Reference proteome</keyword>
<accession>A0A238VKV3</accession>
<evidence type="ECO:0000313" key="3">
    <source>
        <dbReference type="EMBL" id="TBN52184.1"/>
    </source>
</evidence>
<dbReference type="InterPro" id="IPR010331">
    <property type="entry name" value="ExoD"/>
</dbReference>
<reference evidence="2" key="1">
    <citation type="submission" date="2017-06" db="EMBL/GenBank/DDBJ databases">
        <authorList>
            <person name="Kim H.J."/>
            <person name="Triplett B.A."/>
        </authorList>
    </citation>
    <scope>NUCLEOTIDE SEQUENCE [LARGE SCALE GENOMIC DNA]</scope>
    <source>
        <strain evidence="2">DSM 26170</strain>
    </source>
</reference>
<dbReference type="RefSeq" id="WP_089386995.1">
    <property type="nucleotide sequence ID" value="NZ_FZNM01000002.1"/>
</dbReference>
<reference evidence="3 5" key="3">
    <citation type="submission" date="2019-02" db="EMBL/GenBank/DDBJ databases">
        <authorList>
            <person name="Zhang G."/>
        </authorList>
    </citation>
    <scope>NUCLEOTIDE SEQUENCE [LARGE SCALE GENOMIC DNA]</scope>
    <source>
        <strain evidence="3 5">CMB17</strain>
    </source>
</reference>
<keyword evidence="1" id="KW-0812">Transmembrane</keyword>
<dbReference type="EMBL" id="FZNM01000002">
    <property type="protein sequence ID" value="SNR34353.1"/>
    <property type="molecule type" value="Genomic_DNA"/>
</dbReference>
<reference evidence="4" key="2">
    <citation type="submission" date="2017-06" db="EMBL/GenBank/DDBJ databases">
        <authorList>
            <person name="Varghese N."/>
            <person name="Submissions S."/>
        </authorList>
    </citation>
    <scope>NUCLEOTIDE SEQUENCE [LARGE SCALE GENOMIC DNA]</scope>
    <source>
        <strain evidence="4">DSM 26170</strain>
    </source>
</reference>
<dbReference type="PANTHER" id="PTHR41795">
    <property type="entry name" value="EXOPOLYSACCHARIDE SYNTHESIS PROTEIN"/>
    <property type="match status" value="1"/>
</dbReference>
<protein>
    <submittedName>
        <fullName evidence="3">Exopolysaccharide biosynthesis protein</fullName>
    </submittedName>
    <submittedName>
        <fullName evidence="2">Uncharacterized conserved protein</fullName>
    </submittedName>
</protein>
<keyword evidence="1" id="KW-0472">Membrane</keyword>
<proteinExistence type="predicted"/>
<evidence type="ECO:0000313" key="2">
    <source>
        <dbReference type="EMBL" id="SNR34353.1"/>
    </source>
</evidence>
<dbReference type="Proteomes" id="UP000292859">
    <property type="component" value="Unassembled WGS sequence"/>
</dbReference>
<evidence type="ECO:0000256" key="1">
    <source>
        <dbReference type="SAM" id="Phobius"/>
    </source>
</evidence>
<dbReference type="OrthoDB" id="7949130at2"/>
<feature type="transmembrane region" description="Helical" evidence="1">
    <location>
        <begin position="171"/>
        <end position="191"/>
    </location>
</feature>
<dbReference type="Pfam" id="PF06055">
    <property type="entry name" value="ExoD"/>
    <property type="match status" value="1"/>
</dbReference>
<dbReference type="EMBL" id="SIRL01000002">
    <property type="protein sequence ID" value="TBN52184.1"/>
    <property type="molecule type" value="Genomic_DNA"/>
</dbReference>
<gene>
    <name evidence="3" type="ORF">EYF88_04650</name>
    <name evidence="2" type="ORF">SAMN06265378_102307</name>
</gene>
<dbReference type="Proteomes" id="UP000198409">
    <property type="component" value="Unassembled WGS sequence"/>
</dbReference>
<evidence type="ECO:0000313" key="4">
    <source>
        <dbReference type="Proteomes" id="UP000198409"/>
    </source>
</evidence>
<keyword evidence="1" id="KW-1133">Transmembrane helix</keyword>
<evidence type="ECO:0000313" key="5">
    <source>
        <dbReference type="Proteomes" id="UP000292859"/>
    </source>
</evidence>
<name>A0A238VKV3_9RHOB</name>
<feature type="transmembrane region" description="Helical" evidence="1">
    <location>
        <begin position="132"/>
        <end position="165"/>
    </location>
</feature>
<dbReference type="PANTHER" id="PTHR41795:SF1">
    <property type="entry name" value="EXOPOLYSACCHARIDE SYNTHESIS PROTEIN"/>
    <property type="match status" value="1"/>
</dbReference>
<feature type="transmembrane region" description="Helical" evidence="1">
    <location>
        <begin position="41"/>
        <end position="70"/>
    </location>
</feature>